<dbReference type="EMBL" id="QUNG01000002">
    <property type="protein sequence ID" value="REG85878.1"/>
    <property type="molecule type" value="Genomic_DNA"/>
</dbReference>
<protein>
    <submittedName>
        <fullName evidence="1">Uncharacterized protein</fullName>
    </submittedName>
</protein>
<accession>A0A3E0DS29</accession>
<dbReference type="RefSeq" id="WP_115896648.1">
    <property type="nucleotide sequence ID" value="NZ_QUNG01000002.1"/>
</dbReference>
<gene>
    <name evidence="1" type="ORF">DFP81_102417</name>
</gene>
<proteinExistence type="predicted"/>
<organism evidence="1 2">
    <name type="scientific">Marinomonas pollencensis</name>
    <dbReference type="NCBI Taxonomy" id="491954"/>
    <lineage>
        <taxon>Bacteria</taxon>
        <taxon>Pseudomonadati</taxon>
        <taxon>Pseudomonadota</taxon>
        <taxon>Gammaproteobacteria</taxon>
        <taxon>Oceanospirillales</taxon>
        <taxon>Oceanospirillaceae</taxon>
        <taxon>Marinomonas</taxon>
    </lineage>
</organism>
<name>A0A3E0DS29_9GAMM</name>
<keyword evidence="2" id="KW-1185">Reference proteome</keyword>
<dbReference type="AlphaFoldDB" id="A0A3E0DS29"/>
<reference evidence="1 2" key="1">
    <citation type="submission" date="2018-08" db="EMBL/GenBank/DDBJ databases">
        <title>Genomic Encyclopedia of Type Strains, Phase III (KMG-III): the genomes of soil and plant-associated and newly described type strains.</title>
        <authorList>
            <person name="Whitman W."/>
        </authorList>
    </citation>
    <scope>NUCLEOTIDE SEQUENCE [LARGE SCALE GENOMIC DNA]</scope>
    <source>
        <strain evidence="1 2">CECT 7375</strain>
    </source>
</reference>
<evidence type="ECO:0000313" key="1">
    <source>
        <dbReference type="EMBL" id="REG85878.1"/>
    </source>
</evidence>
<sequence length="59" mass="6956">MDSQEQYEALLKRWGLEDRSAERRARRELWLRRAKFAVAYAKKALTPVRKSTAHKPATL</sequence>
<comment type="caution">
    <text evidence="1">The sequence shown here is derived from an EMBL/GenBank/DDBJ whole genome shotgun (WGS) entry which is preliminary data.</text>
</comment>
<dbReference type="Proteomes" id="UP000256542">
    <property type="component" value="Unassembled WGS sequence"/>
</dbReference>
<evidence type="ECO:0000313" key="2">
    <source>
        <dbReference type="Proteomes" id="UP000256542"/>
    </source>
</evidence>